<gene>
    <name evidence="2" type="primary">Necator_chrIV.g15123</name>
    <name evidence="2" type="ORF">RB195_001828</name>
</gene>
<organism evidence="2 3">
    <name type="scientific">Necator americanus</name>
    <name type="common">Human hookworm</name>
    <dbReference type="NCBI Taxonomy" id="51031"/>
    <lineage>
        <taxon>Eukaryota</taxon>
        <taxon>Metazoa</taxon>
        <taxon>Ecdysozoa</taxon>
        <taxon>Nematoda</taxon>
        <taxon>Chromadorea</taxon>
        <taxon>Rhabditida</taxon>
        <taxon>Rhabditina</taxon>
        <taxon>Rhabditomorpha</taxon>
        <taxon>Strongyloidea</taxon>
        <taxon>Ancylostomatidae</taxon>
        <taxon>Bunostominae</taxon>
        <taxon>Necator</taxon>
    </lineage>
</organism>
<reference evidence="2 3" key="1">
    <citation type="submission" date="2023-08" db="EMBL/GenBank/DDBJ databases">
        <title>A Necator americanus chromosomal reference genome.</title>
        <authorList>
            <person name="Ilik V."/>
            <person name="Petrzelkova K.J."/>
            <person name="Pardy F."/>
            <person name="Fuh T."/>
            <person name="Niatou-Singa F.S."/>
            <person name="Gouil Q."/>
            <person name="Baker L."/>
            <person name="Ritchie M.E."/>
            <person name="Jex A.R."/>
            <person name="Gazzola D."/>
            <person name="Li H."/>
            <person name="Toshio Fujiwara R."/>
            <person name="Zhan B."/>
            <person name="Aroian R.V."/>
            <person name="Pafco B."/>
            <person name="Schwarz E.M."/>
        </authorList>
    </citation>
    <scope>NUCLEOTIDE SEQUENCE [LARGE SCALE GENOMIC DNA]</scope>
    <source>
        <strain evidence="2 3">Aroian</strain>
        <tissue evidence="2">Whole animal</tissue>
    </source>
</reference>
<sequence length="189" mass="21476">MLYQVKVMPVMPRISTEIDRIVSIHVVQRKNGPIRLCADFSKGLNEALERNQHPLPSPEDTFTKLNGGGYFSQLDLAEAYLQLEVDDVSKWLLTINAHRGLYRFNRLPFGVKPALGIFQQCRLSLIAGVDRTAAYLNNILVTGRTIGEHNARLEAVFKRIQDYGLRLRLDKCAFLQTEITYLGFIINAQ</sequence>
<evidence type="ECO:0000313" key="3">
    <source>
        <dbReference type="Proteomes" id="UP001303046"/>
    </source>
</evidence>
<evidence type="ECO:0000313" key="2">
    <source>
        <dbReference type="EMBL" id="KAK6749453.1"/>
    </source>
</evidence>
<proteinExistence type="predicted"/>
<dbReference type="SUPFAM" id="SSF56672">
    <property type="entry name" value="DNA/RNA polymerases"/>
    <property type="match status" value="1"/>
</dbReference>
<dbReference type="PANTHER" id="PTHR37984:SF5">
    <property type="entry name" value="PROTEIN NYNRIN-LIKE"/>
    <property type="match status" value="1"/>
</dbReference>
<dbReference type="CDD" id="cd01647">
    <property type="entry name" value="RT_LTR"/>
    <property type="match status" value="1"/>
</dbReference>
<name>A0ABR1DH94_NECAM</name>
<dbReference type="InterPro" id="IPR043128">
    <property type="entry name" value="Rev_trsase/Diguanyl_cyclase"/>
</dbReference>
<dbReference type="Pfam" id="PF00078">
    <property type="entry name" value="RVT_1"/>
    <property type="match status" value="1"/>
</dbReference>
<dbReference type="Gene3D" id="3.30.70.270">
    <property type="match status" value="1"/>
</dbReference>
<dbReference type="EMBL" id="JAVFWL010000004">
    <property type="protein sequence ID" value="KAK6749453.1"/>
    <property type="molecule type" value="Genomic_DNA"/>
</dbReference>
<protein>
    <recommendedName>
        <fullName evidence="1">Reverse transcriptase domain-containing protein</fullName>
    </recommendedName>
</protein>
<accession>A0ABR1DH94</accession>
<keyword evidence="3" id="KW-1185">Reference proteome</keyword>
<dbReference type="InterPro" id="IPR043502">
    <property type="entry name" value="DNA/RNA_pol_sf"/>
</dbReference>
<dbReference type="Gene3D" id="3.10.10.10">
    <property type="entry name" value="HIV Type 1 Reverse Transcriptase, subunit A, domain 1"/>
    <property type="match status" value="1"/>
</dbReference>
<dbReference type="PANTHER" id="PTHR37984">
    <property type="entry name" value="PROTEIN CBG26694"/>
    <property type="match status" value="1"/>
</dbReference>
<comment type="caution">
    <text evidence="2">The sequence shown here is derived from an EMBL/GenBank/DDBJ whole genome shotgun (WGS) entry which is preliminary data.</text>
</comment>
<evidence type="ECO:0000259" key="1">
    <source>
        <dbReference type="PROSITE" id="PS50878"/>
    </source>
</evidence>
<dbReference type="Proteomes" id="UP001303046">
    <property type="component" value="Unassembled WGS sequence"/>
</dbReference>
<dbReference type="PROSITE" id="PS50878">
    <property type="entry name" value="RT_POL"/>
    <property type="match status" value="1"/>
</dbReference>
<dbReference type="InterPro" id="IPR050951">
    <property type="entry name" value="Retrovirus_Pol_polyprotein"/>
</dbReference>
<dbReference type="InterPro" id="IPR000477">
    <property type="entry name" value="RT_dom"/>
</dbReference>
<feature type="domain" description="Reverse transcriptase" evidence="1">
    <location>
        <begin position="8"/>
        <end position="186"/>
    </location>
</feature>